<feature type="compositionally biased region" description="Polar residues" evidence="5">
    <location>
        <begin position="202"/>
        <end position="213"/>
    </location>
</feature>
<dbReference type="SUPFAM" id="SSF50044">
    <property type="entry name" value="SH3-domain"/>
    <property type="match status" value="1"/>
</dbReference>
<evidence type="ECO:0000256" key="2">
    <source>
        <dbReference type="ARBA" id="ARBA00022670"/>
    </source>
</evidence>
<evidence type="ECO:0000313" key="10">
    <source>
        <dbReference type="Proteomes" id="UP001310386"/>
    </source>
</evidence>
<keyword evidence="2" id="KW-0645">Protease</keyword>
<dbReference type="Pfam" id="PF08239">
    <property type="entry name" value="SH3_3"/>
    <property type="match status" value="2"/>
</dbReference>
<dbReference type="RefSeq" id="WP_371755261.1">
    <property type="nucleotide sequence ID" value="NZ_JAYJLD010000028.1"/>
</dbReference>
<dbReference type="EMBL" id="JAYJLD010000028">
    <property type="protein sequence ID" value="MEB3103133.1"/>
    <property type="molecule type" value="Genomic_DNA"/>
</dbReference>
<feature type="domain" description="SH3b" evidence="7">
    <location>
        <begin position="25"/>
        <end position="92"/>
    </location>
</feature>
<evidence type="ECO:0000256" key="3">
    <source>
        <dbReference type="ARBA" id="ARBA00022801"/>
    </source>
</evidence>
<evidence type="ECO:0000256" key="1">
    <source>
        <dbReference type="ARBA" id="ARBA00007074"/>
    </source>
</evidence>
<protein>
    <submittedName>
        <fullName evidence="9">SH3 domain-containing C40 family peptidase</fullName>
    </submittedName>
</protein>
<comment type="similarity">
    <text evidence="1">Belongs to the peptidase C40 family.</text>
</comment>
<accession>A0ABU5ZKU9</accession>
<dbReference type="Gene3D" id="2.30.30.40">
    <property type="entry name" value="SH3 Domains"/>
    <property type="match status" value="2"/>
</dbReference>
<dbReference type="InterPro" id="IPR003646">
    <property type="entry name" value="SH3-like_bac-type"/>
</dbReference>
<evidence type="ECO:0000256" key="4">
    <source>
        <dbReference type="ARBA" id="ARBA00022807"/>
    </source>
</evidence>
<keyword evidence="3" id="KW-0378">Hydrolase</keyword>
<dbReference type="PROSITE" id="PS51935">
    <property type="entry name" value="NLPC_P60"/>
    <property type="match status" value="1"/>
</dbReference>
<evidence type="ECO:0000256" key="6">
    <source>
        <dbReference type="SAM" id="SignalP"/>
    </source>
</evidence>
<feature type="domain" description="SH3b" evidence="7">
    <location>
        <begin position="107"/>
        <end position="174"/>
    </location>
</feature>
<dbReference type="InterPro" id="IPR038765">
    <property type="entry name" value="Papain-like_cys_pep_sf"/>
</dbReference>
<feature type="signal peptide" evidence="6">
    <location>
        <begin position="1"/>
        <end position="25"/>
    </location>
</feature>
<feature type="domain" description="NlpC/P60" evidence="8">
    <location>
        <begin position="215"/>
        <end position="360"/>
    </location>
</feature>
<dbReference type="PANTHER" id="PTHR47053">
    <property type="entry name" value="MUREIN DD-ENDOPEPTIDASE MEPH-RELATED"/>
    <property type="match status" value="1"/>
</dbReference>
<feature type="region of interest" description="Disordered" evidence="5">
    <location>
        <begin position="173"/>
        <end position="217"/>
    </location>
</feature>
<evidence type="ECO:0000259" key="7">
    <source>
        <dbReference type="PROSITE" id="PS51781"/>
    </source>
</evidence>
<name>A0ABU5ZKU9_9BACL</name>
<organism evidence="9 10">
    <name type="scientific">Ferviditalea candida</name>
    <dbReference type="NCBI Taxonomy" id="3108399"/>
    <lineage>
        <taxon>Bacteria</taxon>
        <taxon>Bacillati</taxon>
        <taxon>Bacillota</taxon>
        <taxon>Bacilli</taxon>
        <taxon>Bacillales</taxon>
        <taxon>Paenibacillaceae</taxon>
        <taxon>Ferviditalea</taxon>
    </lineage>
</organism>
<evidence type="ECO:0000313" key="9">
    <source>
        <dbReference type="EMBL" id="MEB3103133.1"/>
    </source>
</evidence>
<dbReference type="CDD" id="cd00174">
    <property type="entry name" value="SH3"/>
    <property type="match status" value="1"/>
</dbReference>
<dbReference type="SUPFAM" id="SSF54001">
    <property type="entry name" value="Cysteine proteinases"/>
    <property type="match status" value="1"/>
</dbReference>
<dbReference type="InterPro" id="IPR036028">
    <property type="entry name" value="SH3-like_dom_sf"/>
</dbReference>
<keyword evidence="10" id="KW-1185">Reference proteome</keyword>
<dbReference type="SMART" id="SM00287">
    <property type="entry name" value="SH3b"/>
    <property type="match status" value="2"/>
</dbReference>
<evidence type="ECO:0000256" key="5">
    <source>
        <dbReference type="SAM" id="MobiDB-lite"/>
    </source>
</evidence>
<keyword evidence="4" id="KW-0788">Thiol protease</keyword>
<comment type="caution">
    <text evidence="9">The sequence shown here is derived from an EMBL/GenBank/DDBJ whole genome shotgun (WGS) entry which is preliminary data.</text>
</comment>
<feature type="compositionally biased region" description="Low complexity" evidence="5">
    <location>
        <begin position="174"/>
        <end position="199"/>
    </location>
</feature>
<dbReference type="PROSITE" id="PS51781">
    <property type="entry name" value="SH3B"/>
    <property type="match status" value="2"/>
</dbReference>
<dbReference type="InterPro" id="IPR000064">
    <property type="entry name" value="NLP_P60_dom"/>
</dbReference>
<dbReference type="PANTHER" id="PTHR47053:SF1">
    <property type="entry name" value="MUREIN DD-ENDOPEPTIDASE MEPH-RELATED"/>
    <property type="match status" value="1"/>
</dbReference>
<gene>
    <name evidence="9" type="ORF">VF724_15860</name>
</gene>
<dbReference type="Pfam" id="PF00877">
    <property type="entry name" value="NLPC_P60"/>
    <property type="match status" value="1"/>
</dbReference>
<evidence type="ECO:0000259" key="8">
    <source>
        <dbReference type="PROSITE" id="PS51935"/>
    </source>
</evidence>
<feature type="chain" id="PRO_5045332984" evidence="6">
    <location>
        <begin position="26"/>
        <end position="361"/>
    </location>
</feature>
<dbReference type="Proteomes" id="UP001310386">
    <property type="component" value="Unassembled WGS sequence"/>
</dbReference>
<proteinExistence type="inferred from homology"/>
<reference evidence="9" key="1">
    <citation type="submission" date="2023-12" db="EMBL/GenBank/DDBJ databases">
        <title>Fervidustalea candida gen. nov., sp. nov., a novel member of the family Paenibacillaceae isolated from a geothermal area.</title>
        <authorList>
            <person name="Li W.-J."/>
            <person name="Jiao J.-Y."/>
            <person name="Chen Y."/>
        </authorList>
    </citation>
    <scope>NUCLEOTIDE SEQUENCE</scope>
    <source>
        <strain evidence="9">SYSU GA230002</strain>
    </source>
</reference>
<sequence length="361" mass="39423">MKFKSLTALMAAAMIAGSFPPPSHAETAQARIVNTVNFRELPSTSGQRIRYLQSGETVEILEQVNNYWYKVKDHNNQIGYVSTSDKYIQTLSTVPQTGPTHAEPASTDSSTATVVSSVSFRTSPSTSSDRIRYLKTGESITILEKVNAYWYKAQDSSGTVGYVSSLSQYVEFNGQPSGGSPSSGSPSSGTGGATQSSAPADSGNQSSTGSNQTRSEKIQKVIDTAKKYLGTPYEFASNRNNNDTFDCSDLTRTAYREGIGVWLPYDSRQQGDFVKKRGNIVTDWHQLQPGDLLFFMSYKGYKASDYAGIDKLSQRITHVAMYIGNGQIIQTYSNKSGGVRIDKLEGSTWALRFMYGGSVID</sequence>
<dbReference type="InterPro" id="IPR051202">
    <property type="entry name" value="Peptidase_C40"/>
</dbReference>
<dbReference type="Gene3D" id="3.90.1720.10">
    <property type="entry name" value="endopeptidase domain like (from Nostoc punctiforme)"/>
    <property type="match status" value="1"/>
</dbReference>
<keyword evidence="6" id="KW-0732">Signal</keyword>